<dbReference type="GO" id="GO:0046872">
    <property type="term" value="F:metal ion binding"/>
    <property type="evidence" value="ECO:0007669"/>
    <property type="project" value="UniProtKB-KW"/>
</dbReference>
<evidence type="ECO:0000256" key="2">
    <source>
        <dbReference type="ARBA" id="ARBA00022723"/>
    </source>
</evidence>
<dbReference type="Pfam" id="PF01435">
    <property type="entry name" value="Peptidase_M48"/>
    <property type="match status" value="1"/>
</dbReference>
<keyword evidence="2" id="KW-0479">Metal-binding</keyword>
<evidence type="ECO:0000313" key="9">
    <source>
        <dbReference type="EMBL" id="PJZ50787.1"/>
    </source>
</evidence>
<dbReference type="GO" id="GO:0004222">
    <property type="term" value="F:metalloendopeptidase activity"/>
    <property type="evidence" value="ECO:0007669"/>
    <property type="project" value="InterPro"/>
</dbReference>
<evidence type="ECO:0000256" key="3">
    <source>
        <dbReference type="ARBA" id="ARBA00022801"/>
    </source>
</evidence>
<gene>
    <name evidence="9" type="ORF">CH362_03205</name>
</gene>
<evidence type="ECO:0000313" key="10">
    <source>
        <dbReference type="Proteomes" id="UP000231926"/>
    </source>
</evidence>
<dbReference type="OrthoDB" id="9810445at2"/>
<comment type="cofactor">
    <cofactor evidence="6">
        <name>Zn(2+)</name>
        <dbReference type="ChEBI" id="CHEBI:29105"/>
    </cofactor>
    <text evidence="6">Binds 1 zinc ion per subunit.</text>
</comment>
<dbReference type="InterPro" id="IPR001915">
    <property type="entry name" value="Peptidase_M48"/>
</dbReference>
<dbReference type="GO" id="GO:0016020">
    <property type="term" value="C:membrane"/>
    <property type="evidence" value="ECO:0007669"/>
    <property type="project" value="TreeGrafter"/>
</dbReference>
<dbReference type="InterPro" id="IPR051156">
    <property type="entry name" value="Mito/Outer_Membr_Metalloprot"/>
</dbReference>
<reference evidence="9 10" key="1">
    <citation type="submission" date="2017-07" db="EMBL/GenBank/DDBJ databases">
        <title>Leptospira spp. isolated from tropical soils.</title>
        <authorList>
            <person name="Thibeaux R."/>
            <person name="Iraola G."/>
            <person name="Ferres I."/>
            <person name="Bierque E."/>
            <person name="Girault D."/>
            <person name="Soupe-Gilbert M.-E."/>
            <person name="Picardeau M."/>
            <person name="Goarant C."/>
        </authorList>
    </citation>
    <scope>NUCLEOTIDE SEQUENCE [LARGE SCALE GENOMIC DNA]</scope>
    <source>
        <strain evidence="9 10">FH4-C-A2</strain>
    </source>
</reference>
<keyword evidence="7" id="KW-1133">Transmembrane helix</keyword>
<name>A0A2M9YGW3_9LEPT</name>
<comment type="similarity">
    <text evidence="6">Belongs to the peptidase M48 family.</text>
</comment>
<comment type="caution">
    <text evidence="9">The sequence shown here is derived from an EMBL/GenBank/DDBJ whole genome shotgun (WGS) entry which is preliminary data.</text>
</comment>
<feature type="transmembrane region" description="Helical" evidence="7">
    <location>
        <begin position="103"/>
        <end position="128"/>
    </location>
</feature>
<dbReference type="CDD" id="cd07332">
    <property type="entry name" value="M48C_Oma1_like"/>
    <property type="match status" value="1"/>
</dbReference>
<protein>
    <submittedName>
        <fullName evidence="9">Peptidase</fullName>
    </submittedName>
</protein>
<sequence length="392" mass="44778">MKDKLYDGKTAIPFEGELVPEKDRLVFLSELKSFSFQYSDILNLDPVGREFRLEIRNPENPTYSYMVVFYSKESYSSVLAGRKSQNKFPLLDLWQNTHFALKLGALALTAFLAFSVYNVGLSYAYFFVPTSYDKKQSEVMSGWVRDYFSECSSPTLKSTMKKISKKLKDADDPFDYDIIVIDDEVFNAFAMPGGTIVVFTELLKKTETPEELAGVLAHEMAHIHKRHGVRRQIRSAGNVVLLSLGIGSGFEGVDMLENMDSLYEVLSVTIYDQKFSREYESEADEIALEKLKKSNLTGEGFLNFFKRIQEEYEVPQEEESEESANGERAVKIPDFLSSHPATEDRIEYVKNIISHPNYPKGKLGISSKEWNRIQKLCSPVKPRKEFKSPLDL</sequence>
<evidence type="ECO:0000256" key="4">
    <source>
        <dbReference type="ARBA" id="ARBA00022833"/>
    </source>
</evidence>
<keyword evidence="7" id="KW-0472">Membrane</keyword>
<accession>A0A2M9YGW3</accession>
<dbReference type="RefSeq" id="WP_100708883.1">
    <property type="nucleotide sequence ID" value="NZ_NPDR01000001.1"/>
</dbReference>
<proteinExistence type="inferred from homology"/>
<keyword evidence="5 6" id="KW-0482">Metalloprotease</keyword>
<keyword evidence="4 6" id="KW-0862">Zinc</keyword>
<keyword evidence="10" id="KW-1185">Reference proteome</keyword>
<dbReference type="GO" id="GO:0051603">
    <property type="term" value="P:proteolysis involved in protein catabolic process"/>
    <property type="evidence" value="ECO:0007669"/>
    <property type="project" value="TreeGrafter"/>
</dbReference>
<dbReference type="Gene3D" id="3.30.2010.10">
    <property type="entry name" value="Metalloproteases ('zincins'), catalytic domain"/>
    <property type="match status" value="1"/>
</dbReference>
<evidence type="ECO:0000256" key="1">
    <source>
        <dbReference type="ARBA" id="ARBA00022670"/>
    </source>
</evidence>
<dbReference type="PANTHER" id="PTHR22726">
    <property type="entry name" value="METALLOENDOPEPTIDASE OMA1"/>
    <property type="match status" value="1"/>
</dbReference>
<dbReference type="AlphaFoldDB" id="A0A2M9YGW3"/>
<feature type="domain" description="Peptidase M48" evidence="8">
    <location>
        <begin position="154"/>
        <end position="351"/>
    </location>
</feature>
<dbReference type="PANTHER" id="PTHR22726:SF1">
    <property type="entry name" value="METALLOENDOPEPTIDASE OMA1, MITOCHONDRIAL"/>
    <property type="match status" value="1"/>
</dbReference>
<evidence type="ECO:0000256" key="7">
    <source>
        <dbReference type="SAM" id="Phobius"/>
    </source>
</evidence>
<dbReference type="Proteomes" id="UP000231926">
    <property type="component" value="Unassembled WGS sequence"/>
</dbReference>
<organism evidence="9 10">
    <name type="scientific">Leptospira saintgironsiae</name>
    <dbReference type="NCBI Taxonomy" id="2023183"/>
    <lineage>
        <taxon>Bacteria</taxon>
        <taxon>Pseudomonadati</taxon>
        <taxon>Spirochaetota</taxon>
        <taxon>Spirochaetia</taxon>
        <taxon>Leptospirales</taxon>
        <taxon>Leptospiraceae</taxon>
        <taxon>Leptospira</taxon>
    </lineage>
</organism>
<evidence type="ECO:0000259" key="8">
    <source>
        <dbReference type="Pfam" id="PF01435"/>
    </source>
</evidence>
<dbReference type="EMBL" id="NPDR01000001">
    <property type="protein sequence ID" value="PJZ50787.1"/>
    <property type="molecule type" value="Genomic_DNA"/>
</dbReference>
<keyword evidence="7" id="KW-0812">Transmembrane</keyword>
<evidence type="ECO:0000256" key="6">
    <source>
        <dbReference type="RuleBase" id="RU003983"/>
    </source>
</evidence>
<keyword evidence="1 6" id="KW-0645">Protease</keyword>
<evidence type="ECO:0000256" key="5">
    <source>
        <dbReference type="ARBA" id="ARBA00023049"/>
    </source>
</evidence>
<keyword evidence="3 6" id="KW-0378">Hydrolase</keyword>